<evidence type="ECO:0000313" key="2">
    <source>
        <dbReference type="EMBL" id="SDQ75935.1"/>
    </source>
</evidence>
<dbReference type="Pfam" id="PF13591">
    <property type="entry name" value="MerR_2"/>
    <property type="match status" value="1"/>
</dbReference>
<reference evidence="2 3" key="1">
    <citation type="submission" date="2016-10" db="EMBL/GenBank/DDBJ databases">
        <authorList>
            <person name="Varghese N."/>
            <person name="Submissions S."/>
        </authorList>
    </citation>
    <scope>NUCLEOTIDE SEQUENCE [LARGE SCALE GENOMIC DNA]</scope>
    <source>
        <strain evidence="2 3">Nl1</strain>
    </source>
</reference>
<accession>A0ABY0TKP1</accession>
<dbReference type="EMBL" id="FNKY01000001">
    <property type="protein sequence ID" value="SDQ75935.1"/>
    <property type="molecule type" value="Genomic_DNA"/>
</dbReference>
<feature type="region of interest" description="Disordered" evidence="1">
    <location>
        <begin position="1"/>
        <end position="29"/>
    </location>
</feature>
<feature type="compositionally biased region" description="Basic and acidic residues" evidence="1">
    <location>
        <begin position="13"/>
        <end position="22"/>
    </location>
</feature>
<evidence type="ECO:0000313" key="3">
    <source>
        <dbReference type="Proteomes" id="UP000183471"/>
    </source>
</evidence>
<comment type="caution">
    <text evidence="2">The sequence shown here is derived from an EMBL/GenBank/DDBJ whole genome shotgun (WGS) entry which is preliminary data.</text>
</comment>
<sequence length="141" mass="15437">MTNANPPSSPRDVPLDKPRDSSNEPLQDEPLQELSGTLLDEQNLLTIVEISRVCAVQTEYIVELVDEGLIAPEKLPETSMGDNEPHAWRFTGTHMRQARIAAHLQSDLGVNAAGVALALQLLDEVEVLRAQLEAMETMGGR</sequence>
<proteinExistence type="predicted"/>
<dbReference type="Gene3D" id="1.10.1660.10">
    <property type="match status" value="1"/>
</dbReference>
<keyword evidence="3" id="KW-1185">Reference proteome</keyword>
<gene>
    <name evidence="2" type="ORF">SAMN05216402_2175</name>
</gene>
<evidence type="ECO:0000256" key="1">
    <source>
        <dbReference type="SAM" id="MobiDB-lite"/>
    </source>
</evidence>
<organism evidence="2 3">
    <name type="scientific">Nitrosospira multiformis</name>
    <dbReference type="NCBI Taxonomy" id="1231"/>
    <lineage>
        <taxon>Bacteria</taxon>
        <taxon>Pseudomonadati</taxon>
        <taxon>Pseudomonadota</taxon>
        <taxon>Betaproteobacteria</taxon>
        <taxon>Nitrosomonadales</taxon>
        <taxon>Nitrosomonadaceae</taxon>
        <taxon>Nitrosospira</taxon>
    </lineage>
</organism>
<protein>
    <submittedName>
        <fullName evidence="2">Chaperone modulatory protein CbpM</fullName>
    </submittedName>
</protein>
<dbReference type="RefSeq" id="WP_081346720.1">
    <property type="nucleotide sequence ID" value="NZ_FNKY01000001.1"/>
</dbReference>
<name>A0ABY0TKP1_9PROT</name>
<dbReference type="Proteomes" id="UP000183471">
    <property type="component" value="Unassembled WGS sequence"/>
</dbReference>